<evidence type="ECO:0000313" key="1">
    <source>
        <dbReference type="EMBL" id="NID11536.1"/>
    </source>
</evidence>
<organism evidence="1 2">
    <name type="scientific">Fibrivirga algicola</name>
    <dbReference type="NCBI Taxonomy" id="2950420"/>
    <lineage>
        <taxon>Bacteria</taxon>
        <taxon>Pseudomonadati</taxon>
        <taxon>Bacteroidota</taxon>
        <taxon>Cytophagia</taxon>
        <taxon>Cytophagales</taxon>
        <taxon>Spirosomataceae</taxon>
        <taxon>Fibrivirga</taxon>
    </lineage>
</organism>
<evidence type="ECO:0000313" key="2">
    <source>
        <dbReference type="Proteomes" id="UP000606008"/>
    </source>
</evidence>
<proteinExistence type="predicted"/>
<accession>A0ABX0QHC9</accession>
<dbReference type="EMBL" id="WAEL01000005">
    <property type="protein sequence ID" value="NID11536.1"/>
    <property type="molecule type" value="Genomic_DNA"/>
</dbReference>
<keyword evidence="2" id="KW-1185">Reference proteome</keyword>
<comment type="caution">
    <text evidence="1">The sequence shown here is derived from an EMBL/GenBank/DDBJ whole genome shotgun (WGS) entry which is preliminary data.</text>
</comment>
<reference evidence="1" key="1">
    <citation type="submission" date="2024-05" db="EMBL/GenBank/DDBJ databases">
        <authorList>
            <person name="Jung D.-H."/>
        </authorList>
    </citation>
    <scope>NUCLEOTIDE SEQUENCE</scope>
    <source>
        <strain evidence="1">JA-25</strain>
    </source>
</reference>
<sequence length="121" mass="13785">MIAVCGASFYLLNKLFLLEEKFWTIIRHTSLVLDPAVKAITVHRAGTSTLLTAGNVALIESHITAQGKFAYFYFRFIDYDGNATFFFDYGKGLSFAIEDYFKGVPRKWVEHKFPFNTVQVA</sequence>
<dbReference type="Proteomes" id="UP000606008">
    <property type="component" value="Unassembled WGS sequence"/>
</dbReference>
<gene>
    <name evidence="1" type="ORF">F7231_15280</name>
</gene>
<protein>
    <submittedName>
        <fullName evidence="1">Uncharacterized protein</fullName>
    </submittedName>
</protein>
<name>A0ABX0QHC9_9BACT</name>
<dbReference type="RefSeq" id="WP_166692520.1">
    <property type="nucleotide sequence ID" value="NZ_WAEL01000005.1"/>
</dbReference>